<gene>
    <name evidence="11" type="ORF">DGYR_LOCUS5747</name>
</gene>
<dbReference type="PANTHER" id="PTHR12369:SF11">
    <property type="entry name" value="HEXOSYLTRANSFERASE"/>
    <property type="match status" value="1"/>
</dbReference>
<comment type="subcellular location">
    <subcellularLocation>
        <location evidence="1 10">Golgi apparatus</location>
        <location evidence="1 10">Golgi stack membrane</location>
        <topology evidence="1 10">Single-pass type II membrane protein</topology>
    </subcellularLocation>
</comment>
<dbReference type="OrthoDB" id="431432at2759"/>
<keyword evidence="4" id="KW-0812">Transmembrane</keyword>
<evidence type="ECO:0000256" key="8">
    <source>
        <dbReference type="ARBA" id="ARBA00023136"/>
    </source>
</evidence>
<evidence type="ECO:0000256" key="7">
    <source>
        <dbReference type="ARBA" id="ARBA00023034"/>
    </source>
</evidence>
<name>A0A7I8VLS6_9ANNE</name>
<dbReference type="EC" id="2.4.1.-" evidence="10"/>
<evidence type="ECO:0000256" key="5">
    <source>
        <dbReference type="ARBA" id="ARBA00022968"/>
    </source>
</evidence>
<keyword evidence="5 10" id="KW-0735">Signal-anchor</keyword>
<dbReference type="EMBL" id="CAJFCJ010000007">
    <property type="protein sequence ID" value="CAD5117193.1"/>
    <property type="molecule type" value="Genomic_DNA"/>
</dbReference>
<dbReference type="InterPro" id="IPR051227">
    <property type="entry name" value="CS_glycosyltransferase"/>
</dbReference>
<accession>A0A7I8VLS6</accession>
<dbReference type="Gene3D" id="3.90.550.50">
    <property type="match status" value="1"/>
</dbReference>
<dbReference type="Gene3D" id="3.90.550.10">
    <property type="entry name" value="Spore Coat Polysaccharide Biosynthesis Protein SpsA, Chain A"/>
    <property type="match status" value="1"/>
</dbReference>
<dbReference type="GO" id="GO:0032580">
    <property type="term" value="C:Golgi cisterna membrane"/>
    <property type="evidence" value="ECO:0007669"/>
    <property type="project" value="UniProtKB-SubCell"/>
</dbReference>
<evidence type="ECO:0000313" key="11">
    <source>
        <dbReference type="EMBL" id="CAD5117193.1"/>
    </source>
</evidence>
<evidence type="ECO:0000256" key="6">
    <source>
        <dbReference type="ARBA" id="ARBA00022989"/>
    </source>
</evidence>
<reference evidence="11 12" key="1">
    <citation type="submission" date="2020-08" db="EMBL/GenBank/DDBJ databases">
        <authorList>
            <person name="Hejnol A."/>
        </authorList>
    </citation>
    <scope>NUCLEOTIDE SEQUENCE [LARGE SCALE GENOMIC DNA]</scope>
</reference>
<comment type="caution">
    <text evidence="11">The sequence shown here is derived from an EMBL/GenBank/DDBJ whole genome shotgun (WGS) entry which is preliminary data.</text>
</comment>
<evidence type="ECO:0000256" key="1">
    <source>
        <dbReference type="ARBA" id="ARBA00004447"/>
    </source>
</evidence>
<comment type="similarity">
    <text evidence="2 10">Belongs to the chondroitin N-acetylgalactosaminyltransferase family.</text>
</comment>
<evidence type="ECO:0000256" key="3">
    <source>
        <dbReference type="ARBA" id="ARBA00022679"/>
    </source>
</evidence>
<keyword evidence="3 10" id="KW-0808">Transferase</keyword>
<evidence type="ECO:0000256" key="4">
    <source>
        <dbReference type="ARBA" id="ARBA00022692"/>
    </source>
</evidence>
<dbReference type="AlphaFoldDB" id="A0A7I8VLS6"/>
<evidence type="ECO:0000256" key="9">
    <source>
        <dbReference type="ARBA" id="ARBA00023180"/>
    </source>
</evidence>
<proteinExistence type="inferred from homology"/>
<dbReference type="FunFam" id="3.90.550.50:FF:000004">
    <property type="entry name" value="Hexosyltransferase"/>
    <property type="match status" value="1"/>
</dbReference>
<keyword evidence="8" id="KW-0472">Membrane</keyword>
<dbReference type="Proteomes" id="UP000549394">
    <property type="component" value="Unassembled WGS sequence"/>
</dbReference>
<dbReference type="PANTHER" id="PTHR12369">
    <property type="entry name" value="CHONDROITIN SYNTHASE"/>
    <property type="match status" value="1"/>
</dbReference>
<evidence type="ECO:0000256" key="10">
    <source>
        <dbReference type="RuleBase" id="RU364016"/>
    </source>
</evidence>
<dbReference type="InterPro" id="IPR029044">
    <property type="entry name" value="Nucleotide-diphossugar_trans"/>
</dbReference>
<protein>
    <recommendedName>
        <fullName evidence="10">Hexosyltransferase</fullName>
        <ecNumber evidence="10">2.4.1.-</ecNumber>
    </recommendedName>
</protein>
<dbReference type="SUPFAM" id="SSF53448">
    <property type="entry name" value="Nucleotide-diphospho-sugar transferases"/>
    <property type="match status" value="1"/>
</dbReference>
<sequence>MFVKYKIRSKNLFFLFVGLIFGLYLGKEFRQVCQKILLEERIINRLDNSNKLPKTLFVGVMTAKKYLKTRAVAAQKTWIKTIPGKVLFFSSQSSVSTPEVPVVGLEGVDDSYPPQRKSLLMLKYMHDHFLNDYEWFMRADDDIYIRGDKLGIFLNSINSSRPQYIGQAGQGKKEEVGLLYLNEDENFCMGGPGMVFSRATLRAIAPYLEKCLDNLITTHEDVEVGRCVRQFAKIPCTWSFEMQRLFLHNHDEPQGSFTSTLAGSLVHSITLHPVKSPPFLYRLHSFFLASHSNELRHRVLMKRRLLSNYGEPSLTKFRKRDVQESLSWNFIQRHSYTRNNNNPNIGIYDSYKEYLVKTIGNFLDYLNLKSRQRGKRVEFKQIIYGYTSINPKEGANLILDLLIMYKKQKNRRNIPARKHTYLRTPFSDVQCRVLDKNNATINIIVPLLDRHDKLKIFLEKMNEECFKFKEPKVRLLFVLYAGVSLNNNKRLITEYQSKLTGHEILFEQKVAEFSRGSALQYGASLFKNSSLLLFLDIDILISRSTLQRVIQGTVQGKQVYYPIVFSEFLFKKNDELNDSNGLWRQFGFGIASMYKSDFLAVKGFDTRIVGWGKEDVDLYEKFVRTNLSVLRAVDPGMIHMYHDKHCDRSMWNFDMCMSTKYSMFASITGLAEMVLNNTILRRTKHNDNFDVDMRYFQGAR</sequence>
<keyword evidence="6" id="KW-1133">Transmembrane helix</keyword>
<keyword evidence="9" id="KW-0325">Glycoprotein</keyword>
<dbReference type="GO" id="GO:0047238">
    <property type="term" value="F:glucuronosyl-N-acetylgalactosaminyl-proteoglycan 4-beta-N-acetylgalactosaminyltransferase activity"/>
    <property type="evidence" value="ECO:0007669"/>
    <property type="project" value="TreeGrafter"/>
</dbReference>
<evidence type="ECO:0000256" key="2">
    <source>
        <dbReference type="ARBA" id="ARBA00009239"/>
    </source>
</evidence>
<dbReference type="Pfam" id="PF05679">
    <property type="entry name" value="CHGN"/>
    <property type="match status" value="1"/>
</dbReference>
<organism evidence="11 12">
    <name type="scientific">Dimorphilus gyrociliatus</name>
    <dbReference type="NCBI Taxonomy" id="2664684"/>
    <lineage>
        <taxon>Eukaryota</taxon>
        <taxon>Metazoa</taxon>
        <taxon>Spiralia</taxon>
        <taxon>Lophotrochozoa</taxon>
        <taxon>Annelida</taxon>
        <taxon>Polychaeta</taxon>
        <taxon>Polychaeta incertae sedis</taxon>
        <taxon>Dinophilidae</taxon>
        <taxon>Dimorphilus</taxon>
    </lineage>
</organism>
<keyword evidence="12" id="KW-1185">Reference proteome</keyword>
<evidence type="ECO:0000313" key="12">
    <source>
        <dbReference type="Proteomes" id="UP000549394"/>
    </source>
</evidence>
<dbReference type="InterPro" id="IPR008428">
    <property type="entry name" value="Chond_GalNAc"/>
</dbReference>
<keyword evidence="7 10" id="KW-0333">Golgi apparatus</keyword>